<dbReference type="NCBIfam" id="NF040506">
    <property type="entry name" value="PG0870_Nterm"/>
    <property type="match status" value="1"/>
</dbReference>
<dbReference type="InterPro" id="IPR047731">
    <property type="entry name" value="Zinc_ribbon_put"/>
</dbReference>
<dbReference type="InterPro" id="IPR045951">
    <property type="entry name" value="DUF6371"/>
</dbReference>
<dbReference type="AlphaFoldDB" id="A0A0H5QGW7"/>
<reference evidence="3" key="2">
    <citation type="submission" date="2015-07" db="EMBL/GenBank/DDBJ databases">
        <title>Plasmids, circular viruses and viroids from rat gut.</title>
        <authorList>
            <person name="Jorgensen T.J."/>
            <person name="Hansen M.A."/>
            <person name="Xu Z."/>
            <person name="Tabak M.A."/>
            <person name="Sorensen S.J."/>
            <person name="Hansen L.H."/>
        </authorList>
    </citation>
    <scope>NUCLEOTIDE SEQUENCE</scope>
    <source>
        <strain evidence="3">RGRH0534</strain>
    </source>
</reference>
<sequence>MGNYSLQKYKGMGTRHTCPQCGDRHSFVYYVDENNVPLHPSVGRCNHESGCGYHYTPKEYFQDHPEHSTANGFSFDGQRVEQKKVRLHSQSVAIGYIPQHYVEKSQSVNSNFFRFLSTLLTSYYGSKAKEVLKRLLEEYRLGATRDGSVIFWQIDKTDKVRTGKVMQYNPEDGHRIKGGQTSAVNWIHSILKRQRVLAEDWQLSQCLFGEHLLKVHPDKVMVLVESEKSAVIGSAIFPDYVWLATGGKSQMREEKLRVLAGRTVLLFPDADAYAEWKQRAESMTFCKAMVSDIIERNSTPKQKADHIDIADWIIFQIRDGKLMNTANHMVEAEKILQRMIEKNPVLQKLIDDLDLVLVGASTIGSGDGTSP</sequence>
<dbReference type="Pfam" id="PF21957">
    <property type="entry name" value="Zn_ribbon_16"/>
    <property type="match status" value="1"/>
</dbReference>
<name>A0A0H5QGW7_9ZZZZ</name>
<evidence type="ECO:0000313" key="3">
    <source>
        <dbReference type="EMBL" id="CRY95192.1"/>
    </source>
</evidence>
<dbReference type="EMBL" id="LN853167">
    <property type="protein sequence ID" value="CRY95192.1"/>
    <property type="molecule type" value="Genomic_DNA"/>
</dbReference>
<evidence type="ECO:0000259" key="2">
    <source>
        <dbReference type="Pfam" id="PF21957"/>
    </source>
</evidence>
<feature type="domain" description="DUF6371" evidence="1">
    <location>
        <begin position="111"/>
        <end position="269"/>
    </location>
</feature>
<organism evidence="3">
    <name type="scientific">uncultured prokaryote</name>
    <dbReference type="NCBI Taxonomy" id="198431"/>
    <lineage>
        <taxon>unclassified sequences</taxon>
        <taxon>environmental samples</taxon>
    </lineage>
</organism>
<evidence type="ECO:0000259" key="1">
    <source>
        <dbReference type="Pfam" id="PF19898"/>
    </source>
</evidence>
<dbReference type="Pfam" id="PF19898">
    <property type="entry name" value="DUF6371"/>
    <property type="match status" value="1"/>
</dbReference>
<protein>
    <submittedName>
        <fullName evidence="3">Uncharacterized protein</fullName>
    </submittedName>
</protein>
<proteinExistence type="predicted"/>
<reference evidence="3" key="1">
    <citation type="submission" date="2015-06" db="EMBL/GenBank/DDBJ databases">
        <authorList>
            <person name="Joergensen T."/>
        </authorList>
    </citation>
    <scope>NUCLEOTIDE SEQUENCE</scope>
    <source>
        <strain evidence="3">RGRH0534</strain>
    </source>
</reference>
<accession>A0A0H5QGW7</accession>
<feature type="domain" description="Zinc beta-ribbon finger putative" evidence="2">
    <location>
        <begin position="3"/>
        <end position="66"/>
    </location>
</feature>